<dbReference type="Gene3D" id="3.10.50.40">
    <property type="match status" value="1"/>
</dbReference>
<feature type="domain" description="PPIase FKBP-type" evidence="7">
    <location>
        <begin position="236"/>
        <end position="325"/>
    </location>
</feature>
<reference evidence="8 9" key="1">
    <citation type="submission" date="2017-06" db="EMBL/GenBank/DDBJ databases">
        <title>Hymenobacter amundsenii sp. nov. isolated from regoliths in Antarctica.</title>
        <authorList>
            <person name="Sedlacek I."/>
            <person name="Kralova S."/>
            <person name="Pantucek R."/>
            <person name="Svec P."/>
            <person name="Holochova P."/>
            <person name="Stankova E."/>
            <person name="Vrbovska V."/>
            <person name="Busse H.-J."/>
        </authorList>
    </citation>
    <scope>NUCLEOTIDE SEQUENCE [LARGE SCALE GENOMIC DNA]</scope>
    <source>
        <strain evidence="8 9">CCM 8682</strain>
    </source>
</reference>
<dbReference type="EC" id="5.2.1.8" evidence="3 6"/>
<dbReference type="OrthoDB" id="9814548at2"/>
<dbReference type="PROSITE" id="PS50059">
    <property type="entry name" value="FKBP_PPIASE"/>
    <property type="match status" value="1"/>
</dbReference>
<protein>
    <recommendedName>
        <fullName evidence="3 6">peptidylprolyl isomerase</fullName>
        <ecNumber evidence="3 6">5.2.1.8</ecNumber>
    </recommendedName>
</protein>
<dbReference type="AlphaFoldDB" id="A0A246FHX9"/>
<evidence type="ECO:0000256" key="6">
    <source>
        <dbReference type="PROSITE-ProRule" id="PRU00277"/>
    </source>
</evidence>
<evidence type="ECO:0000256" key="2">
    <source>
        <dbReference type="ARBA" id="ARBA00006577"/>
    </source>
</evidence>
<evidence type="ECO:0000256" key="4">
    <source>
        <dbReference type="ARBA" id="ARBA00023110"/>
    </source>
</evidence>
<gene>
    <name evidence="8" type="ORF">CDA63_15940</name>
</gene>
<evidence type="ECO:0000313" key="8">
    <source>
        <dbReference type="EMBL" id="OWP62140.1"/>
    </source>
</evidence>
<accession>A0A246FHX9</accession>
<dbReference type="InterPro" id="IPR046357">
    <property type="entry name" value="PPIase_dom_sf"/>
</dbReference>
<dbReference type="Proteomes" id="UP000197277">
    <property type="component" value="Unassembled WGS sequence"/>
</dbReference>
<comment type="catalytic activity">
    <reaction evidence="1 6">
        <text>[protein]-peptidylproline (omega=180) = [protein]-peptidylproline (omega=0)</text>
        <dbReference type="Rhea" id="RHEA:16237"/>
        <dbReference type="Rhea" id="RHEA-COMP:10747"/>
        <dbReference type="Rhea" id="RHEA-COMP:10748"/>
        <dbReference type="ChEBI" id="CHEBI:83833"/>
        <dbReference type="ChEBI" id="CHEBI:83834"/>
        <dbReference type="EC" id="5.2.1.8"/>
    </reaction>
</comment>
<comment type="similarity">
    <text evidence="2">Belongs to the FKBP-type PPIase family.</text>
</comment>
<name>A0A246FHX9_9BACT</name>
<keyword evidence="4 6" id="KW-0697">Rotamase</keyword>
<dbReference type="Pfam" id="PF00254">
    <property type="entry name" value="FKBP_C"/>
    <property type="match status" value="1"/>
</dbReference>
<dbReference type="InterPro" id="IPR001179">
    <property type="entry name" value="PPIase_FKBP_dom"/>
</dbReference>
<proteinExistence type="inferred from homology"/>
<keyword evidence="5 6" id="KW-0413">Isomerase</keyword>
<sequence length="325" mass="35683">MRSAARLRFFIPLLSLLLAAGLWSFQGKPVPFNRLKSGLEYRIYRPDAKGRYVLRPALPPTGDPTYAARLGRIMSLHLQFRTAQDSVLMHSRQQNQNQPVRVPLDTIRPQQRGAVEEAMALLQPGDSGVFRLNLDTVFRKSFQQPVPGFIRKAGPTLLVLAKVDKIQTPAEVEAQMRQDAARQQALAQEREARQAKQDEALILAYAKDHQLSALKTPKGVYYVITSPGSGAKAQRGQTVAVRYRGQLLSGQEFDSSASHGNVPIEFPLGQGRVIAGWDEGIAQLSKGAKATLLIPSALAYGPRSPGESIPANSVLLFDVELVDVK</sequence>
<keyword evidence="9" id="KW-1185">Reference proteome</keyword>
<dbReference type="RefSeq" id="WP_088465456.1">
    <property type="nucleotide sequence ID" value="NZ_NIRR01000032.1"/>
</dbReference>
<dbReference type="SUPFAM" id="SSF54534">
    <property type="entry name" value="FKBP-like"/>
    <property type="match status" value="1"/>
</dbReference>
<evidence type="ECO:0000256" key="3">
    <source>
        <dbReference type="ARBA" id="ARBA00013194"/>
    </source>
</evidence>
<evidence type="ECO:0000259" key="7">
    <source>
        <dbReference type="PROSITE" id="PS50059"/>
    </source>
</evidence>
<evidence type="ECO:0000256" key="5">
    <source>
        <dbReference type="ARBA" id="ARBA00023235"/>
    </source>
</evidence>
<evidence type="ECO:0000313" key="9">
    <source>
        <dbReference type="Proteomes" id="UP000197277"/>
    </source>
</evidence>
<dbReference type="PANTHER" id="PTHR43811">
    <property type="entry name" value="FKBP-TYPE PEPTIDYL-PROLYL CIS-TRANS ISOMERASE FKPA"/>
    <property type="match status" value="1"/>
</dbReference>
<dbReference type="GO" id="GO:0003755">
    <property type="term" value="F:peptidyl-prolyl cis-trans isomerase activity"/>
    <property type="evidence" value="ECO:0007669"/>
    <property type="project" value="UniProtKB-KW"/>
</dbReference>
<comment type="caution">
    <text evidence="8">The sequence shown here is derived from an EMBL/GenBank/DDBJ whole genome shotgun (WGS) entry which is preliminary data.</text>
</comment>
<evidence type="ECO:0000256" key="1">
    <source>
        <dbReference type="ARBA" id="ARBA00000971"/>
    </source>
</evidence>
<dbReference type="PANTHER" id="PTHR43811:SF19">
    <property type="entry name" value="39 KDA FK506-BINDING NUCLEAR PROTEIN"/>
    <property type="match status" value="1"/>
</dbReference>
<dbReference type="EMBL" id="NIRR01000032">
    <property type="protein sequence ID" value="OWP62140.1"/>
    <property type="molecule type" value="Genomic_DNA"/>
</dbReference>
<organism evidence="8 9">
    <name type="scientific">Hymenobacter amundsenii</name>
    <dbReference type="NCBI Taxonomy" id="2006685"/>
    <lineage>
        <taxon>Bacteria</taxon>
        <taxon>Pseudomonadati</taxon>
        <taxon>Bacteroidota</taxon>
        <taxon>Cytophagia</taxon>
        <taxon>Cytophagales</taxon>
        <taxon>Hymenobacteraceae</taxon>
        <taxon>Hymenobacter</taxon>
    </lineage>
</organism>
<dbReference type="FunFam" id="3.10.50.40:FF:000006">
    <property type="entry name" value="Peptidyl-prolyl cis-trans isomerase"/>
    <property type="match status" value="1"/>
</dbReference>